<evidence type="ECO:0000259" key="7">
    <source>
        <dbReference type="Pfam" id="PF00482"/>
    </source>
</evidence>
<dbReference type="KEGG" id="vdi:Vdis_0902"/>
<reference evidence="8 9" key="1">
    <citation type="journal article" date="2010" name="Stand. Genomic Sci.">
        <title>Complete genome sequence of Vulcanisaeta distributa type strain (IC-017).</title>
        <authorList>
            <person name="Mavromatis K."/>
            <person name="Sikorski J."/>
            <person name="Pabst E."/>
            <person name="Teshima H."/>
            <person name="Lapidus A."/>
            <person name="Lucas S."/>
            <person name="Nolan M."/>
            <person name="Glavina Del Rio T."/>
            <person name="Cheng J.F."/>
            <person name="Bruce D."/>
            <person name="Goodwin L."/>
            <person name="Pitluck S."/>
            <person name="Liolios K."/>
            <person name="Ivanova N."/>
            <person name="Mikhailova N."/>
            <person name="Pati A."/>
            <person name="Chen A."/>
            <person name="Palaniappan K."/>
            <person name="Land M."/>
            <person name="Hauser L."/>
            <person name="Chang Y.J."/>
            <person name="Jeffries C.D."/>
            <person name="Rohde M."/>
            <person name="Spring S."/>
            <person name="Goker M."/>
            <person name="Wirth R."/>
            <person name="Woyke T."/>
            <person name="Bristow J."/>
            <person name="Eisen J.A."/>
            <person name="Markowitz V."/>
            <person name="Hugenholtz P."/>
            <person name="Klenk H.P."/>
            <person name="Kyrpides N.C."/>
        </authorList>
    </citation>
    <scope>NUCLEOTIDE SEQUENCE [LARGE SCALE GENOMIC DNA]</scope>
    <source>
        <strain evidence="9">DSM 14429 / JCM 11212 / NBRC 100878 / IC-017</strain>
    </source>
</reference>
<keyword evidence="4 6" id="KW-1133">Transmembrane helix</keyword>
<evidence type="ECO:0000256" key="2">
    <source>
        <dbReference type="ARBA" id="ARBA00022475"/>
    </source>
</evidence>
<evidence type="ECO:0000256" key="6">
    <source>
        <dbReference type="SAM" id="Phobius"/>
    </source>
</evidence>
<feature type="transmembrane region" description="Helical" evidence="6">
    <location>
        <begin position="408"/>
        <end position="432"/>
    </location>
</feature>
<feature type="transmembrane region" description="Helical" evidence="6">
    <location>
        <begin position="486"/>
        <end position="506"/>
    </location>
</feature>
<dbReference type="eggNOG" id="arCOG01815">
    <property type="taxonomic scope" value="Archaea"/>
</dbReference>
<dbReference type="STRING" id="572478.Vdis_0902"/>
<keyword evidence="9" id="KW-1185">Reference proteome</keyword>
<evidence type="ECO:0000256" key="1">
    <source>
        <dbReference type="ARBA" id="ARBA00004651"/>
    </source>
</evidence>
<evidence type="ECO:0000256" key="4">
    <source>
        <dbReference type="ARBA" id="ARBA00022989"/>
    </source>
</evidence>
<dbReference type="Pfam" id="PF00482">
    <property type="entry name" value="T2SSF"/>
    <property type="match status" value="1"/>
</dbReference>
<gene>
    <name evidence="8" type="ordered locus">Vdis_0902</name>
</gene>
<dbReference type="PANTHER" id="PTHR35402:SF1">
    <property type="entry name" value="TYPE II SECRETION SYSTEM PROTEIN GSPF DOMAIN-CONTAINING PROTEIN"/>
    <property type="match status" value="1"/>
</dbReference>
<organism evidence="8 9">
    <name type="scientific">Vulcanisaeta distributa (strain DSM 14429 / JCM 11212 / NBRC 100878 / IC-017)</name>
    <dbReference type="NCBI Taxonomy" id="572478"/>
    <lineage>
        <taxon>Archaea</taxon>
        <taxon>Thermoproteota</taxon>
        <taxon>Thermoprotei</taxon>
        <taxon>Thermoproteales</taxon>
        <taxon>Thermoproteaceae</taxon>
        <taxon>Vulcanisaeta</taxon>
    </lineage>
</organism>
<dbReference type="InterPro" id="IPR056569">
    <property type="entry name" value="ArlJ-like"/>
</dbReference>
<feature type="domain" description="Type II secretion system protein GspF" evidence="7">
    <location>
        <begin position="96"/>
        <end position="211"/>
    </location>
</feature>
<dbReference type="GO" id="GO:0005886">
    <property type="term" value="C:plasma membrane"/>
    <property type="evidence" value="ECO:0007669"/>
    <property type="project" value="UniProtKB-SubCell"/>
</dbReference>
<evidence type="ECO:0000313" key="9">
    <source>
        <dbReference type="Proteomes" id="UP000006681"/>
    </source>
</evidence>
<feature type="transmembrane region" description="Helical" evidence="6">
    <location>
        <begin position="452"/>
        <end position="474"/>
    </location>
</feature>
<dbReference type="EMBL" id="CP002100">
    <property type="protein sequence ID" value="ADN50292.1"/>
    <property type="molecule type" value="Genomic_DNA"/>
</dbReference>
<feature type="transmembrane region" description="Helical" evidence="6">
    <location>
        <begin position="49"/>
        <end position="69"/>
    </location>
</feature>
<feature type="transmembrane region" description="Helical" evidence="6">
    <location>
        <begin position="21"/>
        <end position="43"/>
    </location>
</feature>
<sequence>MMDYLSKKALAGGYSWNIDKISSLVEVLTYSLMPIPLITFLLTKSLFPSLILIPIPALPILLTLIWAAYSVDAVKENIEWELPFFVVLLDIIHDVGGDITHAFEVSGRIGLKWISREWSLIRRYSLTTNSITKAMQLRARLHPSIEFQRFINGYVSVWGYSGDLGNYVRSVESTYLSTLSNRLSSLSKQIIDIVVAIVSSLIVLILFVIITTILGMNYAILYLMPAIALLLPAIILRVYQSIPYIIRIDLTHDKTTYAILGVSILIIAISLMYLGIKGVISLMLPPLLFSVLVTRRVNDVRSSLMALPDLIRDVSEVVKAGLSIGAAFERVLDNPYPRPLITYLQRINQLNDNVGINGPWIMRFAIGILRELSNLGSPSRALDRLVEVFLELKTIIVSIGYGSRSLQLLNYSLPVIFAGVTYISRFIVSTISSVISNAPYSFVGLSIPSINAVLMPLLFTAYIISLSVSLLASLLNNLTINPTIKYTLPIPLTLVLMFMAVEMPVLA</sequence>
<dbReference type="Proteomes" id="UP000006681">
    <property type="component" value="Chromosome"/>
</dbReference>
<name>E1QPJ6_VULDI</name>
<keyword evidence="2" id="KW-1003">Cell membrane</keyword>
<feature type="transmembrane region" description="Helical" evidence="6">
    <location>
        <begin position="190"/>
        <end position="213"/>
    </location>
</feature>
<comment type="subcellular location">
    <subcellularLocation>
        <location evidence="1">Cell membrane</location>
        <topology evidence="1">Multi-pass membrane protein</topology>
    </subcellularLocation>
</comment>
<evidence type="ECO:0000256" key="3">
    <source>
        <dbReference type="ARBA" id="ARBA00022692"/>
    </source>
</evidence>
<dbReference type="InterPro" id="IPR018076">
    <property type="entry name" value="T2SS_GspF_dom"/>
</dbReference>
<evidence type="ECO:0000256" key="5">
    <source>
        <dbReference type="ARBA" id="ARBA00023136"/>
    </source>
</evidence>
<dbReference type="HOGENOM" id="CLU_537077_0_0_2"/>
<accession>E1QPJ6</accession>
<keyword evidence="5 6" id="KW-0472">Membrane</keyword>
<proteinExistence type="predicted"/>
<feature type="transmembrane region" description="Helical" evidence="6">
    <location>
        <begin position="219"/>
        <end position="236"/>
    </location>
</feature>
<dbReference type="PANTHER" id="PTHR35402">
    <property type="entry name" value="INTEGRAL MEMBRANE PROTEIN-RELATED"/>
    <property type="match status" value="1"/>
</dbReference>
<feature type="transmembrane region" description="Helical" evidence="6">
    <location>
        <begin position="257"/>
        <end position="276"/>
    </location>
</feature>
<keyword evidence="3 6" id="KW-0812">Transmembrane</keyword>
<evidence type="ECO:0000313" key="8">
    <source>
        <dbReference type="EMBL" id="ADN50292.1"/>
    </source>
</evidence>
<reference evidence="9" key="2">
    <citation type="journal article" date="2010" name="Stand. Genomic Sci.">
        <title>Complete genome sequence of Vulcanisaeta distributa type strain (IC-017T).</title>
        <authorList>
            <person name="Mavromatis K."/>
            <person name="Sikorski J."/>
            <person name="Pabst E."/>
            <person name="Teshima H."/>
            <person name="Lapidus A."/>
            <person name="Lucas S."/>
            <person name="Nolan M."/>
            <person name="Glavina Del Rio T."/>
            <person name="Cheng J."/>
            <person name="Bruce D."/>
            <person name="Goodwin L."/>
            <person name="Pitluck S."/>
            <person name="Liolios K."/>
            <person name="Ivanova N."/>
            <person name="Mikhailova N."/>
            <person name="Pati A."/>
            <person name="Chen A."/>
            <person name="Palaniappan K."/>
            <person name="Land M."/>
            <person name="Hauser L."/>
            <person name="Chang Y."/>
            <person name="Jeffries C."/>
            <person name="Rohde M."/>
            <person name="Spring S."/>
            <person name="Goker M."/>
            <person name="Wirth R."/>
            <person name="Woyke T."/>
            <person name="Bristow J."/>
            <person name="Eisen J."/>
            <person name="Markowitz V."/>
            <person name="Hugenholtz P."/>
            <person name="Klenk H."/>
            <person name="Kyrpides N."/>
        </authorList>
    </citation>
    <scope>NUCLEOTIDE SEQUENCE [LARGE SCALE GENOMIC DNA]</scope>
    <source>
        <strain evidence="9">DSM 14429 / JCM 11212 / NBRC 100878 / IC-017</strain>
    </source>
</reference>
<protein>
    <submittedName>
        <fullName evidence="8">Type II secretion system F domain protein</fullName>
    </submittedName>
</protein>
<dbReference type="AlphaFoldDB" id="E1QPJ6"/>